<dbReference type="EMBL" id="JEME01000118">
    <property type="protein sequence ID" value="KYG11167.1"/>
    <property type="molecule type" value="Genomic_DNA"/>
</dbReference>
<keyword evidence="1" id="KW-0479">Metal-binding</keyword>
<protein>
    <recommendedName>
        <fullName evidence="6">Pectate lyase</fullName>
    </recommendedName>
</protein>
<organism evidence="4 5">
    <name type="scientific">Sorangium cellulosum</name>
    <name type="common">Polyangium cellulosum</name>
    <dbReference type="NCBI Taxonomy" id="56"/>
    <lineage>
        <taxon>Bacteria</taxon>
        <taxon>Pseudomonadati</taxon>
        <taxon>Myxococcota</taxon>
        <taxon>Polyangia</taxon>
        <taxon>Polyangiales</taxon>
        <taxon>Polyangiaceae</taxon>
        <taxon>Sorangium</taxon>
    </lineage>
</organism>
<dbReference type="SUPFAM" id="SSF51126">
    <property type="entry name" value="Pectin lyase-like"/>
    <property type="match status" value="1"/>
</dbReference>
<evidence type="ECO:0000256" key="2">
    <source>
        <dbReference type="ARBA" id="ARBA00023180"/>
    </source>
</evidence>
<accession>A0A150U2V1</accession>
<dbReference type="InterPro" id="IPR011050">
    <property type="entry name" value="Pectin_lyase_fold/virulence"/>
</dbReference>
<dbReference type="Gene3D" id="2.160.20.10">
    <property type="entry name" value="Single-stranded right-handed beta-helix, Pectin lyase-like"/>
    <property type="match status" value="1"/>
</dbReference>
<dbReference type="Proteomes" id="UP000075502">
    <property type="component" value="Unassembled WGS sequence"/>
</dbReference>
<dbReference type="GO" id="GO:0046872">
    <property type="term" value="F:metal ion binding"/>
    <property type="evidence" value="ECO:0007669"/>
    <property type="project" value="UniProtKB-KW"/>
</dbReference>
<evidence type="ECO:0000313" key="4">
    <source>
        <dbReference type="EMBL" id="KYG11167.1"/>
    </source>
</evidence>
<dbReference type="InterPro" id="IPR052063">
    <property type="entry name" value="Polysaccharide_Lyase_1"/>
</dbReference>
<proteinExistence type="predicted"/>
<evidence type="ECO:0000313" key="5">
    <source>
        <dbReference type="Proteomes" id="UP000075502"/>
    </source>
</evidence>
<evidence type="ECO:0008006" key="6">
    <source>
        <dbReference type="Google" id="ProtNLM"/>
    </source>
</evidence>
<gene>
    <name evidence="4" type="ORF">BE21_08470</name>
</gene>
<name>A0A150U2V1_SORCE</name>
<sequence>MPPGGPRVATVATPLELIPAPGMAGPALKVDLDMSGRPTSEVTEIGYVAWPVTSGASISKTIDGVTFTFAKAGPNGAELAAAWQKAAVQAPNYARLVGDGLTVSDGNSGSQIRLTLKGLPAGQHSLLTWHNITGSMTAGEVSVQVDGATKASGLSQSSGALSNAAAPTSYVTFTAQAGKEVVILFSSTASLLINGFELDTPDVADQATNPTPTDGDEHVDADSGEIELGWEASKEAVSHDVYLGADPNIVQSATRGSPEFRGNQTGTTFRASGLNSIDRYYWRVDEVDAEDRATRGNVWYFRPRHVAFPGAEGHGRFAIGGRGGVVVHVTNLNDSGPGSLRDAIEADRGPRTVVFDVSGVIRLSSRLTLTQKYVTVAGQTAPGKGIVLRAAPFGLSGVSDAVVRHVRVRLGHGATFDGMGLTGSDHAIIDHSSISWTIDEAFSSRNGKNITLQRTLISECLNVAGHSNYPEGTKHGYAASIGGDIGSFHHNLLAHCDGRNWSLAGGLDANGYFAGRLDIFNNVVYNWGGRTTDGGAHEVNFVNNYYRPGPASKIFSALKADYDNFPGTQQYYCEGNVMPGRFDEDAQDKACVRGNGTPQGYSPWVDEPWFPSYAEVHTARDAFKSVLSDVGNTLPALDDHDSRVVKETLDGTTTYKGSISGVAGLPDRESDVGGYEDYPSETRAERWDSDGDGLPDWWETDAGLTPSSPSGDFTEANTDLEGDGYTELEEYLAFMAAPHFLTGVGESVSVDLGELFVGFTKSPTYTAPDAENGRVAISGKTATFTPDTCGHARFSLKVTDGDGSSMTRDVFVLADGGGAACP</sequence>
<dbReference type="AlphaFoldDB" id="A0A150U2V1"/>
<evidence type="ECO:0000256" key="3">
    <source>
        <dbReference type="SAM" id="MobiDB-lite"/>
    </source>
</evidence>
<dbReference type="InterPro" id="IPR012334">
    <property type="entry name" value="Pectin_lyas_fold"/>
</dbReference>
<keyword evidence="2" id="KW-0325">Glycoprotein</keyword>
<evidence type="ECO:0000256" key="1">
    <source>
        <dbReference type="ARBA" id="ARBA00022723"/>
    </source>
</evidence>
<reference evidence="4 5" key="1">
    <citation type="submission" date="2014-02" db="EMBL/GenBank/DDBJ databases">
        <title>The small core and large imbalanced accessory genome model reveals a collaborative survival strategy of Sorangium cellulosum strains in nature.</title>
        <authorList>
            <person name="Han K."/>
            <person name="Peng R."/>
            <person name="Blom J."/>
            <person name="Li Y.-Z."/>
        </authorList>
    </citation>
    <scope>NUCLEOTIDE SEQUENCE [LARGE SCALE GENOMIC DNA]</scope>
    <source>
        <strain evidence="4 5">So0007-03</strain>
    </source>
</reference>
<comment type="caution">
    <text evidence="4">The sequence shown here is derived from an EMBL/GenBank/DDBJ whole genome shotgun (WGS) entry which is preliminary data.</text>
</comment>
<dbReference type="PANTHER" id="PTHR42970">
    <property type="entry name" value="PECTATE LYASE C-RELATED"/>
    <property type="match status" value="1"/>
</dbReference>
<feature type="region of interest" description="Disordered" evidence="3">
    <location>
        <begin position="660"/>
        <end position="691"/>
    </location>
</feature>
<dbReference type="PANTHER" id="PTHR42970:SF1">
    <property type="entry name" value="PECTATE LYASE C-RELATED"/>
    <property type="match status" value="1"/>
</dbReference>
<feature type="compositionally biased region" description="Basic and acidic residues" evidence="3">
    <location>
        <begin position="680"/>
        <end position="689"/>
    </location>
</feature>